<sequence>MAKNTLLFTGATGMIGFRTLMHLLEQGSFNVRVAVRSQSSLDKLLSYKQIAPYASQLESTIVPDITVPGAYDEAVKGVTHIIHVASPIPSAQTADFETDLVQPAIQGTVGILQSAHKVTGINKIVITASIAAISSEAYSASGATVTADMWWCKEETRATDIKRPFANAFAAYAASKALSFEATDDFIAKHNPAFSVVRILPTFVVGRDDTVTNVSQIAKGTNGLVMGPLLGHPQDNAMSGASVHIDDVAKLHVLALDPAISDNETFLASNPASFKWADSFDIVKRRYPEQYAAGLFKFDAIPRPETRAVHVDSSKATKTLGIQFKTFEEQVVSVVDHYLELVTAK</sequence>
<dbReference type="Gene3D" id="3.40.50.720">
    <property type="entry name" value="NAD(P)-binding Rossmann-like Domain"/>
    <property type="match status" value="1"/>
</dbReference>
<protein>
    <submittedName>
        <fullName evidence="4">uncharacterized oxidoreductase</fullName>
    </submittedName>
</protein>
<evidence type="ECO:0000256" key="1">
    <source>
        <dbReference type="ARBA" id="ARBA00023002"/>
    </source>
</evidence>
<dbReference type="Proteomes" id="UP000235728">
    <property type="component" value="Unassembled WGS sequence"/>
</dbReference>
<dbReference type="PANTHER" id="PTHR10366:SF564">
    <property type="entry name" value="STEROL-4-ALPHA-CARBOXYLATE 3-DEHYDROGENASE, DECARBOXYLATING"/>
    <property type="match status" value="1"/>
</dbReference>
<comment type="caution">
    <text evidence="4">The sequence shown here is derived from an EMBL/GenBank/DDBJ whole genome shotgun (WGS) entry which is preliminary data.</text>
</comment>
<organism evidence="4 5">
    <name type="scientific">Beauveria bassiana</name>
    <name type="common">White muscardine disease fungus</name>
    <name type="synonym">Tritirachium shiotae</name>
    <dbReference type="NCBI Taxonomy" id="176275"/>
    <lineage>
        <taxon>Eukaryota</taxon>
        <taxon>Fungi</taxon>
        <taxon>Dikarya</taxon>
        <taxon>Ascomycota</taxon>
        <taxon>Pezizomycotina</taxon>
        <taxon>Sordariomycetes</taxon>
        <taxon>Hypocreomycetidae</taxon>
        <taxon>Hypocreales</taxon>
        <taxon>Cordycipitaceae</taxon>
        <taxon>Beauveria</taxon>
    </lineage>
</organism>
<dbReference type="OMA" id="EGRHICC"/>
<name>A0A2N6NI99_BEABA</name>
<dbReference type="PANTHER" id="PTHR10366">
    <property type="entry name" value="NAD DEPENDENT EPIMERASE/DEHYDRATASE"/>
    <property type="match status" value="1"/>
</dbReference>
<evidence type="ECO:0000313" key="4">
    <source>
        <dbReference type="EMBL" id="PMB66964.1"/>
    </source>
</evidence>
<dbReference type="GO" id="GO:0016616">
    <property type="term" value="F:oxidoreductase activity, acting on the CH-OH group of donors, NAD or NADP as acceptor"/>
    <property type="evidence" value="ECO:0007669"/>
    <property type="project" value="TreeGrafter"/>
</dbReference>
<accession>A0A2N6NI99</accession>
<reference evidence="4 5" key="1">
    <citation type="journal article" date="2016" name="Appl. Microbiol. Biotechnol.">
        <title>Characterization of T-DNA insertion mutants with decreased virulence in the entomopathogenic fungus Beauveria bassiana JEF-007.</title>
        <authorList>
            <person name="Kim S."/>
            <person name="Lee S.J."/>
            <person name="Nai Y.S."/>
            <person name="Yu J.S."/>
            <person name="Lee M.R."/>
            <person name="Yang Y.T."/>
            <person name="Kim J.S."/>
        </authorList>
    </citation>
    <scope>NUCLEOTIDE SEQUENCE [LARGE SCALE GENOMIC DNA]</scope>
    <source>
        <strain evidence="4 5">JEF-007</strain>
    </source>
</reference>
<dbReference type="InterPro" id="IPR036291">
    <property type="entry name" value="NAD(P)-bd_dom_sf"/>
</dbReference>
<comment type="similarity">
    <text evidence="2">Belongs to the NAD(P)-dependent epimerase/dehydratase family. Dihydroflavonol-4-reductase subfamily.</text>
</comment>
<gene>
    <name evidence="4" type="primary">SPAC513.07</name>
    <name evidence="4" type="ORF">BM221_006623</name>
</gene>
<proteinExistence type="inferred from homology"/>
<dbReference type="InterPro" id="IPR050425">
    <property type="entry name" value="NAD(P)_dehydrat-like"/>
</dbReference>
<evidence type="ECO:0000313" key="5">
    <source>
        <dbReference type="Proteomes" id="UP000235728"/>
    </source>
</evidence>
<dbReference type="AlphaFoldDB" id="A0A2N6NI99"/>
<dbReference type="InterPro" id="IPR001509">
    <property type="entry name" value="Epimerase_deHydtase"/>
</dbReference>
<dbReference type="SUPFAM" id="SSF51735">
    <property type="entry name" value="NAD(P)-binding Rossmann-fold domains"/>
    <property type="match status" value="1"/>
</dbReference>
<dbReference type="Pfam" id="PF01370">
    <property type="entry name" value="Epimerase"/>
    <property type="match status" value="1"/>
</dbReference>
<feature type="domain" description="NAD-dependent epimerase/dehydratase" evidence="3">
    <location>
        <begin position="7"/>
        <end position="258"/>
    </location>
</feature>
<keyword evidence="1" id="KW-0560">Oxidoreductase</keyword>
<evidence type="ECO:0000259" key="3">
    <source>
        <dbReference type="Pfam" id="PF01370"/>
    </source>
</evidence>
<evidence type="ECO:0000256" key="2">
    <source>
        <dbReference type="ARBA" id="ARBA00023445"/>
    </source>
</evidence>
<dbReference type="EMBL" id="MRVG01000007">
    <property type="protein sequence ID" value="PMB66964.1"/>
    <property type="molecule type" value="Genomic_DNA"/>
</dbReference>